<reference evidence="1" key="1">
    <citation type="submission" date="2018-05" db="EMBL/GenBank/DDBJ databases">
        <authorList>
            <person name="Lanie J.A."/>
            <person name="Ng W.-L."/>
            <person name="Kazmierczak K.M."/>
            <person name="Andrzejewski T.M."/>
            <person name="Davidsen T.M."/>
            <person name="Wayne K.J."/>
            <person name="Tettelin H."/>
            <person name="Glass J.I."/>
            <person name="Rusch D."/>
            <person name="Podicherti R."/>
            <person name="Tsui H.-C.T."/>
            <person name="Winkler M.E."/>
        </authorList>
    </citation>
    <scope>NUCLEOTIDE SEQUENCE</scope>
</reference>
<organism evidence="1">
    <name type="scientific">marine metagenome</name>
    <dbReference type="NCBI Taxonomy" id="408172"/>
    <lineage>
        <taxon>unclassified sequences</taxon>
        <taxon>metagenomes</taxon>
        <taxon>ecological metagenomes</taxon>
    </lineage>
</organism>
<gene>
    <name evidence="1" type="ORF">METZ01_LOCUS144188</name>
</gene>
<sequence length="70" mass="8338">MDEEKLKEHTFVLLTDDIKIFADYKEYWGLKVQVLQRHHAFDVGNVFHYIFLRVRVNLTNDEVSQALAET</sequence>
<evidence type="ECO:0000313" key="1">
    <source>
        <dbReference type="EMBL" id="SVA91334.1"/>
    </source>
</evidence>
<name>A0A381ZQD5_9ZZZZ</name>
<accession>A0A381ZQD5</accession>
<protein>
    <submittedName>
        <fullName evidence="1">Uncharacterized protein</fullName>
    </submittedName>
</protein>
<dbReference type="AlphaFoldDB" id="A0A381ZQD5"/>
<dbReference type="EMBL" id="UINC01022201">
    <property type="protein sequence ID" value="SVA91334.1"/>
    <property type="molecule type" value="Genomic_DNA"/>
</dbReference>
<proteinExistence type="predicted"/>